<accession>A0A4R8A077</accession>
<dbReference type="AlphaFoldDB" id="A0A4R8A077"/>
<gene>
    <name evidence="1" type="ORF">EV650_2631</name>
</gene>
<protein>
    <recommendedName>
        <fullName evidence="3">HEAT repeat protein</fullName>
    </recommendedName>
</protein>
<dbReference type="OrthoDB" id="3273854at2"/>
<evidence type="ECO:0000313" key="1">
    <source>
        <dbReference type="EMBL" id="TDW23772.1"/>
    </source>
</evidence>
<evidence type="ECO:0000313" key="2">
    <source>
        <dbReference type="Proteomes" id="UP000295447"/>
    </source>
</evidence>
<evidence type="ECO:0008006" key="3">
    <source>
        <dbReference type="Google" id="ProtNLM"/>
    </source>
</evidence>
<name>A0A4R8A077_9ACTN</name>
<reference evidence="1 2" key="1">
    <citation type="submission" date="2019-03" db="EMBL/GenBank/DDBJ databases">
        <title>Genomic Encyclopedia of Type Strains, Phase III (KMG-III): the genomes of soil and plant-associated and newly described type strains.</title>
        <authorList>
            <person name="Whitman W."/>
        </authorList>
    </citation>
    <scope>NUCLEOTIDE SEQUENCE [LARGE SCALE GENOMIC DNA]</scope>
    <source>
        <strain evidence="1 2">VKM Ac-2570</strain>
    </source>
</reference>
<dbReference type="Proteomes" id="UP000295447">
    <property type="component" value="Unassembled WGS sequence"/>
</dbReference>
<dbReference type="SUPFAM" id="SSF48371">
    <property type="entry name" value="ARM repeat"/>
    <property type="match status" value="1"/>
</dbReference>
<proteinExistence type="predicted"/>
<dbReference type="EMBL" id="SODF01000001">
    <property type="protein sequence ID" value="TDW23772.1"/>
    <property type="molecule type" value="Genomic_DNA"/>
</dbReference>
<dbReference type="InterPro" id="IPR016024">
    <property type="entry name" value="ARM-type_fold"/>
</dbReference>
<comment type="caution">
    <text evidence="1">The sequence shown here is derived from an EMBL/GenBank/DDBJ whole genome shotgun (WGS) entry which is preliminary data.</text>
</comment>
<sequence>MRASDLLRSIDHLPYGERLRTVALEGQRLRGTAELTELLGELSRGTAFERTLGLTLAQVTGEVAYVTHLLRDPMPSVQHRALATVRGGVPVSDDELRILYDDAPAALRTKLLQVIRKNGRSLLAARLIDEHRERWGDRAAASLLNTTDDQTVERLLPELAYCLGSGEWRRLGTQHPKIVLAYASTTLPTGPDKDEWWQGPAYGVVGVLDHDPEQAADLLTTALPPDQLPMAIVSILGRLVDADPEGVLAILLTPERAPALRTALTPAVRRRLHRYSDDDLIGLGRLLWPDLTQLLEDLPPSRRATIFTAVTSSVDLSQTLLSTELLAVLPRELRFTQARRMLALAAIADDHHQRCRTAAFLPFDEAFALLEPEVRRPDADDRAMVYRAVVDAAGHSREAAAIESALSWATRVRNDRDTVRQGVVRAVRELPPSTLTNRLVGSLQTLLTDALEARDTSWYTRSALTKIAETAVREGALRSESELLEWGLQAHGRLTENQGTIQLYGVIDGLPRGQEAAVYDVLRRYVDDAVARREFRLPFAIARAFDKRGWPNEHLQAALEQGVWSNQEYTVGEATELWLWPTATRSERTQRIIKRDVGMARWDPVWQAVTELRTDLLDAVLAKPDRIRRFDRNHPAWQVSDRAVRRWLSRQQTRYAELVARAAGDARMPDWARANAVSMLGRVPGAGRAVLEPFLQHESVLLQEAALGALAWTDVPQEALPVLLSHAGDDRARVAIYAATRAARFVRPSVLPGLLHPVLVGDGVKVTSRKEAARLLGELRAPGASEVLADAWASAHRDVKAAIASSASQYLLHEPASWALLQEAVHDSAATATVLTQRAAYGMAFKYRSRYADLLVAITNRPEPEVVQVALRSLPRWARWNPSVAPVCAGFITDLTARTTWNDATTALVAIVASDPRLGLADLVSAVRLLLRLESDPRLPNGTADRDHPARQRLVTLVTRLTKAFSAKPAETRQTLKTVAAELDGSDFLQLRLELDVYSLDWSDLGAALRSLIEAVDGRPLVAQQTALLLGARLGMTEAQWAPVLLEQPVRGLVRGDTLMEGLLAWAVIGAAGRRTNWAAERRELLVALRNHPQADVRQQALELVTASEA</sequence>
<organism evidence="1 2">
    <name type="scientific">Kribbella kalugense</name>
    <dbReference type="NCBI Taxonomy" id="2512221"/>
    <lineage>
        <taxon>Bacteria</taxon>
        <taxon>Bacillati</taxon>
        <taxon>Actinomycetota</taxon>
        <taxon>Actinomycetes</taxon>
        <taxon>Propionibacteriales</taxon>
        <taxon>Kribbellaceae</taxon>
        <taxon>Kribbella</taxon>
    </lineage>
</organism>
<dbReference type="RefSeq" id="WP_134118686.1">
    <property type="nucleotide sequence ID" value="NZ_SODF01000001.1"/>
</dbReference>
<keyword evidence="2" id="KW-1185">Reference proteome</keyword>